<name>A0A919R2T9_9ACTN</name>
<dbReference type="PANTHER" id="PTHR23501">
    <property type="entry name" value="MAJOR FACILITATOR SUPERFAMILY"/>
    <property type="match status" value="1"/>
</dbReference>
<feature type="transmembrane region" description="Helical" evidence="5">
    <location>
        <begin position="333"/>
        <end position="356"/>
    </location>
</feature>
<evidence type="ECO:0000313" key="8">
    <source>
        <dbReference type="Proteomes" id="UP000655287"/>
    </source>
</evidence>
<proteinExistence type="predicted"/>
<dbReference type="Gene3D" id="1.20.1250.20">
    <property type="entry name" value="MFS general substrate transporter like domains"/>
    <property type="match status" value="1"/>
</dbReference>
<feature type="transmembrane region" description="Helical" evidence="5">
    <location>
        <begin position="143"/>
        <end position="165"/>
    </location>
</feature>
<dbReference type="PANTHER" id="PTHR23501:SF154">
    <property type="entry name" value="MULTIDRUG-EFFLUX TRANSPORTER RV1634-RELATED"/>
    <property type="match status" value="1"/>
</dbReference>
<dbReference type="Pfam" id="PF07690">
    <property type="entry name" value="MFS_1"/>
    <property type="match status" value="1"/>
</dbReference>
<feature type="transmembrane region" description="Helical" evidence="5">
    <location>
        <begin position="110"/>
        <end position="131"/>
    </location>
</feature>
<keyword evidence="8" id="KW-1185">Reference proteome</keyword>
<dbReference type="AlphaFoldDB" id="A0A919R2T9"/>
<feature type="transmembrane region" description="Helical" evidence="5">
    <location>
        <begin position="300"/>
        <end position="321"/>
    </location>
</feature>
<evidence type="ECO:0000313" key="7">
    <source>
        <dbReference type="EMBL" id="GII78669.1"/>
    </source>
</evidence>
<dbReference type="InterPro" id="IPR011701">
    <property type="entry name" value="MFS"/>
</dbReference>
<evidence type="ECO:0000256" key="4">
    <source>
        <dbReference type="ARBA" id="ARBA00023136"/>
    </source>
</evidence>
<feature type="transmembrane region" description="Helical" evidence="5">
    <location>
        <begin position="212"/>
        <end position="233"/>
    </location>
</feature>
<evidence type="ECO:0000256" key="5">
    <source>
        <dbReference type="SAM" id="Phobius"/>
    </source>
</evidence>
<feature type="transmembrane region" description="Helical" evidence="5">
    <location>
        <begin position="362"/>
        <end position="384"/>
    </location>
</feature>
<dbReference type="InterPro" id="IPR036259">
    <property type="entry name" value="MFS_trans_sf"/>
</dbReference>
<feature type="transmembrane region" description="Helical" evidence="5">
    <location>
        <begin position="25"/>
        <end position="46"/>
    </location>
</feature>
<keyword evidence="2 5" id="KW-0812">Transmembrane</keyword>
<feature type="transmembrane region" description="Helical" evidence="5">
    <location>
        <begin position="405"/>
        <end position="421"/>
    </location>
</feature>
<sequence>MIESPAAAPSGVFGRPYRALSTGMVALVFLMAFEYLAVATAMPAVARELDGLALFGLAFSGSMAAGVIATVAGGRWSDVRGPVAPAWAGVGAFVAGLLVAGFAPTMHILVAGRFVQGVGAGLFSVALYVLVAQVYPPAMHPKVFSLLAAAWVLPSLVGPAVSGIVVEHAGWRWVFLGVALVSLPAALVLWRGLAGRPTAPRDEPAAPPAGRFAVRLAWGGMVAAGATLLQYGGGLGTSGLPLLLAGLAVLAVALPRLLPAGTMRSVRGFPSVVLLRGLTAGAFFAGDAFVPLMLTTSRDLSATQAGLFLTGGALSWSLASWVQGRRPGNRRLLLRGGTALIAVGVAGAATPALSAVPLAVGFVAWLIAGFGMGLVYPTLSVLTLELSAAGEEGRNSSSLQIGESVFAVVVLAVTGAVFAAAGTAGWVFLACFAVILVPALLGALAAGRARG</sequence>
<feature type="domain" description="Major facilitator superfamily (MFS) profile" evidence="6">
    <location>
        <begin position="20"/>
        <end position="450"/>
    </location>
</feature>
<feature type="transmembrane region" description="Helical" evidence="5">
    <location>
        <begin position="427"/>
        <end position="447"/>
    </location>
</feature>
<comment type="subcellular location">
    <subcellularLocation>
        <location evidence="1">Cell membrane</location>
        <topology evidence="1">Multi-pass membrane protein</topology>
    </subcellularLocation>
</comment>
<evidence type="ECO:0000256" key="2">
    <source>
        <dbReference type="ARBA" id="ARBA00022692"/>
    </source>
</evidence>
<keyword evidence="4 5" id="KW-0472">Membrane</keyword>
<dbReference type="EMBL" id="BOOU01000052">
    <property type="protein sequence ID" value="GII78669.1"/>
    <property type="molecule type" value="Genomic_DNA"/>
</dbReference>
<dbReference type="GO" id="GO:0022857">
    <property type="term" value="F:transmembrane transporter activity"/>
    <property type="evidence" value="ECO:0007669"/>
    <property type="project" value="InterPro"/>
</dbReference>
<feature type="transmembrane region" description="Helical" evidence="5">
    <location>
        <begin position="52"/>
        <end position="72"/>
    </location>
</feature>
<feature type="transmembrane region" description="Helical" evidence="5">
    <location>
        <begin position="239"/>
        <end position="261"/>
    </location>
</feature>
<reference evidence="7" key="1">
    <citation type="submission" date="2021-01" db="EMBL/GenBank/DDBJ databases">
        <title>Whole genome shotgun sequence of Sphaerisporangium rufum NBRC 109079.</title>
        <authorList>
            <person name="Komaki H."/>
            <person name="Tamura T."/>
        </authorList>
    </citation>
    <scope>NUCLEOTIDE SEQUENCE</scope>
    <source>
        <strain evidence="7">NBRC 109079</strain>
    </source>
</reference>
<feature type="transmembrane region" description="Helical" evidence="5">
    <location>
        <begin position="84"/>
        <end position="104"/>
    </location>
</feature>
<organism evidence="7 8">
    <name type="scientific">Sphaerisporangium rufum</name>
    <dbReference type="NCBI Taxonomy" id="1381558"/>
    <lineage>
        <taxon>Bacteria</taxon>
        <taxon>Bacillati</taxon>
        <taxon>Actinomycetota</taxon>
        <taxon>Actinomycetes</taxon>
        <taxon>Streptosporangiales</taxon>
        <taxon>Streptosporangiaceae</taxon>
        <taxon>Sphaerisporangium</taxon>
    </lineage>
</organism>
<evidence type="ECO:0000256" key="3">
    <source>
        <dbReference type="ARBA" id="ARBA00022989"/>
    </source>
</evidence>
<feature type="transmembrane region" description="Helical" evidence="5">
    <location>
        <begin position="171"/>
        <end position="191"/>
    </location>
</feature>
<gene>
    <name evidence="7" type="ORF">Sru01_36510</name>
</gene>
<dbReference type="PRINTS" id="PR01036">
    <property type="entry name" value="TCRTETB"/>
</dbReference>
<comment type="caution">
    <text evidence="7">The sequence shown here is derived from an EMBL/GenBank/DDBJ whole genome shotgun (WGS) entry which is preliminary data.</text>
</comment>
<accession>A0A919R2T9</accession>
<dbReference type="SUPFAM" id="SSF103473">
    <property type="entry name" value="MFS general substrate transporter"/>
    <property type="match status" value="1"/>
</dbReference>
<dbReference type="GO" id="GO:0005886">
    <property type="term" value="C:plasma membrane"/>
    <property type="evidence" value="ECO:0007669"/>
    <property type="project" value="UniProtKB-SubCell"/>
</dbReference>
<keyword evidence="3 5" id="KW-1133">Transmembrane helix</keyword>
<dbReference type="PROSITE" id="PS50850">
    <property type="entry name" value="MFS"/>
    <property type="match status" value="1"/>
</dbReference>
<evidence type="ECO:0000256" key="1">
    <source>
        <dbReference type="ARBA" id="ARBA00004651"/>
    </source>
</evidence>
<dbReference type="Proteomes" id="UP000655287">
    <property type="component" value="Unassembled WGS sequence"/>
</dbReference>
<feature type="transmembrane region" description="Helical" evidence="5">
    <location>
        <begin position="273"/>
        <end position="294"/>
    </location>
</feature>
<dbReference type="InterPro" id="IPR020846">
    <property type="entry name" value="MFS_dom"/>
</dbReference>
<protein>
    <submittedName>
        <fullName evidence="7">MFS transporter</fullName>
    </submittedName>
</protein>
<evidence type="ECO:0000259" key="6">
    <source>
        <dbReference type="PROSITE" id="PS50850"/>
    </source>
</evidence>